<dbReference type="SUPFAM" id="SSF52833">
    <property type="entry name" value="Thioredoxin-like"/>
    <property type="match status" value="1"/>
</dbReference>
<organism evidence="6 7">
    <name type="scientific">Pyxicephalus adspersus</name>
    <name type="common">African bullfrog</name>
    <dbReference type="NCBI Taxonomy" id="30357"/>
    <lineage>
        <taxon>Eukaryota</taxon>
        <taxon>Metazoa</taxon>
        <taxon>Chordata</taxon>
        <taxon>Craniata</taxon>
        <taxon>Vertebrata</taxon>
        <taxon>Euteleostomi</taxon>
        <taxon>Amphibia</taxon>
        <taxon>Batrachia</taxon>
        <taxon>Anura</taxon>
        <taxon>Neobatrachia</taxon>
        <taxon>Ranoidea</taxon>
        <taxon>Pyxicephalidae</taxon>
        <taxon>Pyxicephalinae</taxon>
        <taxon>Pyxicephalus</taxon>
    </lineage>
</organism>
<evidence type="ECO:0000313" key="7">
    <source>
        <dbReference type="Proteomes" id="UP001181693"/>
    </source>
</evidence>
<dbReference type="PROSITE" id="PS50405">
    <property type="entry name" value="GST_CTER"/>
    <property type="match status" value="1"/>
</dbReference>
<sequence length="195" mass="23011">MPHYKLTYFNFRGRAELIRYIFAYKNTEFEDCRIEYDNWPEHKSSIPFGKLPVLEIDGTVYYQSLAIGRYLARKAGLTGKTELDDLHIDAILDTIDDFVSHFPWYTDDKIEMKKYLDKNGPTVLSGLEKELGEKNWFAGDYVTWADFFWDICSDSIEFYVPGFAKDYPKLSALKERVQEVPEIAEWIKRRPETPY</sequence>
<gene>
    <name evidence="6" type="ORF">GDO54_009104</name>
</gene>
<proteinExistence type="predicted"/>
<dbReference type="SFLD" id="SFLDG01205">
    <property type="entry name" value="AMPS.1"/>
    <property type="match status" value="1"/>
</dbReference>
<dbReference type="PROSITE" id="PS50404">
    <property type="entry name" value="GST_NTER"/>
    <property type="match status" value="1"/>
</dbReference>
<dbReference type="InterPro" id="IPR036282">
    <property type="entry name" value="Glutathione-S-Trfase_C_sf"/>
</dbReference>
<dbReference type="InterPro" id="IPR050213">
    <property type="entry name" value="GST_superfamily"/>
</dbReference>
<dbReference type="AlphaFoldDB" id="A0AAV3B2E1"/>
<dbReference type="InterPro" id="IPR004046">
    <property type="entry name" value="GST_C"/>
</dbReference>
<evidence type="ECO:0000259" key="4">
    <source>
        <dbReference type="PROSITE" id="PS50404"/>
    </source>
</evidence>
<feature type="domain" description="GST N-terminal" evidence="4">
    <location>
        <begin position="2"/>
        <end position="79"/>
    </location>
</feature>
<dbReference type="PANTHER" id="PTHR11571">
    <property type="entry name" value="GLUTATHIONE S-TRANSFERASE"/>
    <property type="match status" value="1"/>
</dbReference>
<protein>
    <recommendedName>
        <fullName evidence="1">glutathione transferase</fullName>
        <ecNumber evidence="1">2.5.1.18</ecNumber>
    </recommendedName>
</protein>
<name>A0AAV3B2E1_PYXAD</name>
<dbReference type="PANTHER" id="PTHR11571:SF224">
    <property type="entry name" value="HEMATOPOIETIC PROSTAGLANDIN D SYNTHASE"/>
    <property type="match status" value="1"/>
</dbReference>
<keyword evidence="2" id="KW-0808">Transferase</keyword>
<dbReference type="GO" id="GO:0006749">
    <property type="term" value="P:glutathione metabolic process"/>
    <property type="evidence" value="ECO:0007669"/>
    <property type="project" value="TreeGrafter"/>
</dbReference>
<dbReference type="Gene3D" id="3.40.30.10">
    <property type="entry name" value="Glutaredoxin"/>
    <property type="match status" value="1"/>
</dbReference>
<evidence type="ECO:0000256" key="3">
    <source>
        <dbReference type="ARBA" id="ARBA00047960"/>
    </source>
</evidence>
<dbReference type="Gene3D" id="1.20.1050.10">
    <property type="match status" value="1"/>
</dbReference>
<evidence type="ECO:0000259" key="5">
    <source>
        <dbReference type="PROSITE" id="PS50405"/>
    </source>
</evidence>
<dbReference type="FunFam" id="3.40.30.10:FF:000543">
    <property type="entry name" value="Hematopoietic prostaglandin D synthase"/>
    <property type="match status" value="1"/>
</dbReference>
<dbReference type="Proteomes" id="UP001181693">
    <property type="component" value="Unassembled WGS sequence"/>
</dbReference>
<evidence type="ECO:0000313" key="6">
    <source>
        <dbReference type="EMBL" id="DBA28808.1"/>
    </source>
</evidence>
<accession>A0AAV3B2E1</accession>
<dbReference type="SUPFAM" id="SSF47616">
    <property type="entry name" value="GST C-terminal domain-like"/>
    <property type="match status" value="1"/>
</dbReference>
<comment type="catalytic activity">
    <reaction evidence="3">
        <text>RX + glutathione = an S-substituted glutathione + a halide anion + H(+)</text>
        <dbReference type="Rhea" id="RHEA:16437"/>
        <dbReference type="ChEBI" id="CHEBI:15378"/>
        <dbReference type="ChEBI" id="CHEBI:16042"/>
        <dbReference type="ChEBI" id="CHEBI:17792"/>
        <dbReference type="ChEBI" id="CHEBI:57925"/>
        <dbReference type="ChEBI" id="CHEBI:90779"/>
        <dbReference type="EC" id="2.5.1.18"/>
    </reaction>
</comment>
<dbReference type="InterPro" id="IPR036249">
    <property type="entry name" value="Thioredoxin-like_sf"/>
</dbReference>
<evidence type="ECO:0000256" key="2">
    <source>
        <dbReference type="ARBA" id="ARBA00022679"/>
    </source>
</evidence>
<comment type="caution">
    <text evidence="6">The sequence shown here is derived from an EMBL/GenBank/DDBJ whole genome shotgun (WGS) entry which is preliminary data.</text>
</comment>
<dbReference type="EC" id="2.5.1.18" evidence="1"/>
<dbReference type="EMBL" id="DYDO01000003">
    <property type="protein sequence ID" value="DBA28808.1"/>
    <property type="molecule type" value="Genomic_DNA"/>
</dbReference>
<evidence type="ECO:0000256" key="1">
    <source>
        <dbReference type="ARBA" id="ARBA00012452"/>
    </source>
</evidence>
<dbReference type="SFLD" id="SFLDG00363">
    <property type="entry name" value="AMPS_(cytGST):_Alpha-__Mu-__Pi"/>
    <property type="match status" value="1"/>
</dbReference>
<dbReference type="GO" id="GO:0004364">
    <property type="term" value="F:glutathione transferase activity"/>
    <property type="evidence" value="ECO:0007669"/>
    <property type="project" value="UniProtKB-EC"/>
</dbReference>
<dbReference type="CDD" id="cd03039">
    <property type="entry name" value="GST_N_Sigma_like"/>
    <property type="match status" value="1"/>
</dbReference>
<keyword evidence="7" id="KW-1185">Reference proteome</keyword>
<dbReference type="InterPro" id="IPR004045">
    <property type="entry name" value="Glutathione_S-Trfase_N"/>
</dbReference>
<feature type="domain" description="GST C-terminal" evidence="5">
    <location>
        <begin position="81"/>
        <end position="195"/>
    </location>
</feature>
<dbReference type="SFLD" id="SFLDS00019">
    <property type="entry name" value="Glutathione_Transferase_(cytos"/>
    <property type="match status" value="1"/>
</dbReference>
<dbReference type="InterPro" id="IPR040079">
    <property type="entry name" value="Glutathione_S-Trfase"/>
</dbReference>
<dbReference type="Pfam" id="PF02798">
    <property type="entry name" value="GST_N"/>
    <property type="match status" value="1"/>
</dbReference>
<reference evidence="6" key="1">
    <citation type="thesis" date="2020" institute="ProQuest LLC" country="789 East Eisenhower Parkway, Ann Arbor, MI, USA">
        <title>Comparative Genomics and Chromosome Evolution.</title>
        <authorList>
            <person name="Mudd A.B."/>
        </authorList>
    </citation>
    <scope>NUCLEOTIDE SEQUENCE</scope>
    <source>
        <strain evidence="6">1538</strain>
        <tissue evidence="6">Blood</tissue>
    </source>
</reference>
<dbReference type="InterPro" id="IPR010987">
    <property type="entry name" value="Glutathione-S-Trfase_C-like"/>
</dbReference>
<dbReference type="Pfam" id="PF14497">
    <property type="entry name" value="GST_C_3"/>
    <property type="match status" value="1"/>
</dbReference>